<sequence>MLSPDDPPRSYTSMTPNHAAQNDSIVPDIASPTPRESRIPQLAFSCAITPMYEGASSPTTLSCSGGSSGMHLDEPDASHSQLPLSSKALSPQLTPSTPAMQRLPHQGAPPSPLQRQELNPPMTSLSRRLWNQFQARELPYPAQRDKGSSAADTKIRAPAQFSMSCESSSGNATNPQRSMLLGLSTRCSENSPAVAPVGSPPSSLFSTPMTRHLEGCTPKESPDFRTSFTPYTSPPSLAFTAESPENADSNKRMWNVYRRQNDWMKSSTVDCSILTHPQVHSAGLDSIPGASLATTPVQQQANVSSHKPIRDTSGRTASQTMDPKYNGGTSTVARSPSALAAATPFRDLDQLYPSKSAMFPTSSREPWPQRHIIFPTKPLSPMRRSESHSTGRSPFSHPLGGAHQLFRSIESASVSKELLALNHDVVRATSEASTSSAHRTQSSRQCSGRRYSPSTSPVHDKDYICDFSTASADQRMPLPILKRQPHLCSSGSISGRFGGPSLVSTAHRSVNRSSSSHTADRSGWSASSTPPPAVMGVNSREDFVRRFGGESMQNLSALSQSHHQQPQQPPSPLPTTLSSQPRTLIAGIMHDHSPCSSPTPTEPTTAALVRSPEWHESAERSVDSCSCAPSLFAAVQQQHRPLLSTPVMDHSAEYSTASTQEWAPLGRRVSLRNQHRRPVANASIFTAGGNSSSNTRRQFSYNSVSPAPAHSNEESSTPLKLPALPPPPPWSPGEALHWMRNRLTLQEQEEMLACDVVYYCGPPVHPRTACGVTDCATPLPLVHHTVEKITSASSLPKNKGEVVSSTAPLASYFPITLGMHISFRYEVLEVLGLGTFSVVVHALDHAALPLSPERHCALKLIRRELLYQNAAQAEWGICEQLKKCCAGMRRCSGGCFGEGASGATADYRAKPFVHHCKPSASSLPSTSPRLSMADQRTLRFASVLTPRSCFEYRGYHIIVFPLLGFSVRDAVELRRELREAKADHAISPSPFPLPADVLLVQPGDQARVTLPTEVVNSVLAQLVRALHFMHHYAHILHGDIKPENIVFVDRSMSGRSSSSISGHFAESGGAASQQPLPRLPSQPQHLQAPLPCTGDAGPLPTPLSLYPFRRLSFDPPPSLLSSAAAPSPSSSYSGTIPRRPHVTEYVERHPSPEVGDCGSANSSMSTCSSSLPPLTAPYPPQRDTVVTDGPDRGITMMSRSHSLQHLGCEVSSSAQRHPSSGDLLNQCITGGVLVSLTGHSLCMAGSRTGALTSSPLSTLTCAEVVGGLMGGGTGDTALSEAPRSSNGSPRGASASPTSRPGHDSRGGVGGGGDESSSTVTSSARARLTYALPYAMAASTATMTSSRIALIDLGHAHLIPPGTTGTSFPLQSPSYRCPEMALRLPYTTAIDMWSVGCVLYELHTGHPLFPDACDDVMLLQSAVRTLGMPDPAFLATVKSCWRRYKQHKLSTTAAVAHVHGDVASPSTSPQKLQRLLPQLHPQEPQLAVDGEDVKQDEEVIIVERCWLQFIQVLNDAAGHQREHDQRLKAQQQWSTPSVVESSQRSPREADSPLAKGSGGTTTWETAEQLALLQVMFPGGQAHEPDQCFSLPSKCDWGQYAWVDFFLGCLYWDAGKRLTATEAQVHPYLASYFAPEGTPATAVTANNNTASSAMDKRDVAGDPAMSALGLSAGSSDGAPEAPVTAIIRPKQCSGLYYLRHHPLTCRLFQSAPETASQPRSPHSNRSTTSNDAESLLTPLLMKPSAIVPFELPSSNCTAPSARLWEEHRELLPHCYDSALDIHSTPQIRTERLARSPYHSNDHRRNPFGSTERHPFRAFSESDQGIESPVEVSAESSIRGNLASTQKPRRDGSTSEVMVLPLN</sequence>
<feature type="region of interest" description="Disordered" evidence="7">
    <location>
        <begin position="55"/>
        <end position="119"/>
    </location>
</feature>
<feature type="compositionally biased region" description="Polar residues" evidence="7">
    <location>
        <begin position="504"/>
        <end position="517"/>
    </location>
</feature>
<feature type="region of interest" description="Disordered" evidence="7">
    <location>
        <begin position="680"/>
        <end position="727"/>
    </location>
</feature>
<feature type="region of interest" description="Disordered" evidence="7">
    <location>
        <begin position="428"/>
        <end position="456"/>
    </location>
</feature>
<feature type="compositionally biased region" description="Polar residues" evidence="7">
    <location>
        <begin position="688"/>
        <end position="705"/>
    </location>
</feature>
<feature type="region of interest" description="Disordered" evidence="7">
    <location>
        <begin position="555"/>
        <end position="615"/>
    </location>
</feature>
<feature type="compositionally biased region" description="Low complexity" evidence="7">
    <location>
        <begin position="555"/>
        <end position="566"/>
    </location>
</feature>
<feature type="compositionally biased region" description="Polar residues" evidence="7">
    <location>
        <begin position="314"/>
        <end position="332"/>
    </location>
</feature>
<dbReference type="InterPro" id="IPR050494">
    <property type="entry name" value="Ser_Thr_dual-spec_kinase"/>
</dbReference>
<keyword evidence="2" id="KW-0808">Transferase</keyword>
<feature type="compositionally biased region" description="Polar residues" evidence="7">
    <location>
        <begin position="1831"/>
        <end position="1843"/>
    </location>
</feature>
<dbReference type="InterPro" id="IPR017441">
    <property type="entry name" value="Protein_kinase_ATP_BS"/>
</dbReference>
<feature type="compositionally biased region" description="Low complexity" evidence="7">
    <location>
        <begin position="1119"/>
        <end position="1131"/>
    </location>
</feature>
<evidence type="ECO:0000256" key="1">
    <source>
        <dbReference type="ARBA" id="ARBA00022527"/>
    </source>
</evidence>
<dbReference type="Gene3D" id="3.30.200.20">
    <property type="entry name" value="Phosphorylase Kinase, domain 1"/>
    <property type="match status" value="1"/>
</dbReference>
<feature type="compositionally biased region" description="Polar residues" evidence="7">
    <location>
        <begin position="1527"/>
        <end position="1543"/>
    </location>
</feature>
<feature type="binding site" evidence="6">
    <location>
        <position position="859"/>
    </location>
    <ligand>
        <name>ATP</name>
        <dbReference type="ChEBI" id="CHEBI:30616"/>
    </ligand>
</feature>
<dbReference type="SUPFAM" id="SSF56112">
    <property type="entry name" value="Protein kinase-like (PK-like)"/>
    <property type="match status" value="1"/>
</dbReference>
<feature type="region of interest" description="Disordered" evidence="7">
    <location>
        <begin position="1155"/>
        <end position="1181"/>
    </location>
</feature>
<dbReference type="EMBL" id="CALQ01000531">
    <property type="protein sequence ID" value="CCM14314.1"/>
    <property type="molecule type" value="Genomic_DNA"/>
</dbReference>
<dbReference type="PROSITE" id="PS50011">
    <property type="entry name" value="PROTEIN_KINASE_DOM"/>
    <property type="match status" value="1"/>
</dbReference>
<keyword evidence="3 6" id="KW-0547">Nucleotide-binding</keyword>
<feature type="domain" description="Protein kinase" evidence="8">
    <location>
        <begin position="825"/>
        <end position="1627"/>
    </location>
</feature>
<feature type="compositionally biased region" description="Low complexity" evidence="7">
    <location>
        <begin position="594"/>
        <end position="605"/>
    </location>
</feature>
<evidence type="ECO:0000256" key="7">
    <source>
        <dbReference type="SAM" id="MobiDB-lite"/>
    </source>
</evidence>
<evidence type="ECO:0000259" key="8">
    <source>
        <dbReference type="PROSITE" id="PS50011"/>
    </source>
</evidence>
<dbReference type="PROSITE" id="PS00108">
    <property type="entry name" value="PROTEIN_KINASE_ST"/>
    <property type="match status" value="1"/>
</dbReference>
<dbReference type="InterPro" id="IPR008271">
    <property type="entry name" value="Ser/Thr_kinase_AS"/>
</dbReference>
<evidence type="ECO:0000256" key="4">
    <source>
        <dbReference type="ARBA" id="ARBA00022777"/>
    </source>
</evidence>
<gene>
    <name evidence="9" type="primary">LgM4147LRVhigh.17.00630.00870</name>
    <name evidence="9" type="ORF">BN36_1718210</name>
</gene>
<feature type="region of interest" description="Disordered" evidence="7">
    <location>
        <begin position="379"/>
        <end position="399"/>
    </location>
</feature>
<keyword evidence="1" id="KW-0723">Serine/threonine-protein kinase</keyword>
<accession>A0A1E1ISQ7</accession>
<feature type="compositionally biased region" description="Polar residues" evidence="7">
    <location>
        <begin position="10"/>
        <end position="24"/>
    </location>
</feature>
<evidence type="ECO:0000313" key="9">
    <source>
        <dbReference type="EMBL" id="CCM14314.1"/>
    </source>
</evidence>
<protein>
    <submittedName>
        <fullName evidence="9">Protein kinase, putative</fullName>
    </submittedName>
</protein>
<name>A0A1E1ISQ7_LEIGU</name>
<feature type="region of interest" description="Disordered" evidence="7">
    <location>
        <begin position="1119"/>
        <end position="1138"/>
    </location>
</feature>
<dbReference type="InterPro" id="IPR000719">
    <property type="entry name" value="Prot_kinase_dom"/>
</dbReference>
<feature type="compositionally biased region" description="Polar residues" evidence="7">
    <location>
        <begin position="56"/>
        <end position="65"/>
    </location>
</feature>
<organism evidence="9">
    <name type="scientific">Leishmania guyanensis</name>
    <dbReference type="NCBI Taxonomy" id="5670"/>
    <lineage>
        <taxon>Eukaryota</taxon>
        <taxon>Discoba</taxon>
        <taxon>Euglenozoa</taxon>
        <taxon>Kinetoplastea</taxon>
        <taxon>Metakinetoplastina</taxon>
        <taxon>Trypanosomatida</taxon>
        <taxon>Trypanosomatidae</taxon>
        <taxon>Leishmaniinae</taxon>
        <taxon>Leishmania</taxon>
        <taxon>Leishmania guyanensis species complex</taxon>
    </lineage>
</organism>
<keyword evidence="5 6" id="KW-0067">ATP-binding</keyword>
<feature type="region of interest" description="Disordered" evidence="7">
    <location>
        <begin position="1058"/>
        <end position="1096"/>
    </location>
</feature>
<proteinExistence type="predicted"/>
<dbReference type="GO" id="GO:0004674">
    <property type="term" value="F:protein serine/threonine kinase activity"/>
    <property type="evidence" value="ECO:0007669"/>
    <property type="project" value="UniProtKB-KW"/>
</dbReference>
<evidence type="ECO:0000256" key="3">
    <source>
        <dbReference type="ARBA" id="ARBA00022741"/>
    </source>
</evidence>
<dbReference type="PROSITE" id="PS00107">
    <property type="entry name" value="PROTEIN_KINASE_ATP"/>
    <property type="match status" value="1"/>
</dbReference>
<feature type="compositionally biased region" description="Low complexity" evidence="7">
    <location>
        <begin position="1159"/>
        <end position="1170"/>
    </location>
</feature>
<feature type="compositionally biased region" description="Polar residues" evidence="7">
    <location>
        <begin position="430"/>
        <end position="456"/>
    </location>
</feature>
<evidence type="ECO:0000256" key="5">
    <source>
        <dbReference type="ARBA" id="ARBA00022840"/>
    </source>
</evidence>
<feature type="compositionally biased region" description="Low complexity" evidence="7">
    <location>
        <begin position="1073"/>
        <end position="1087"/>
    </location>
</feature>
<dbReference type="GO" id="GO:0005524">
    <property type="term" value="F:ATP binding"/>
    <property type="evidence" value="ECO:0007669"/>
    <property type="project" value="UniProtKB-UniRule"/>
</dbReference>
<evidence type="ECO:0000256" key="6">
    <source>
        <dbReference type="PROSITE-ProRule" id="PRU10141"/>
    </source>
</evidence>
<dbReference type="Gene3D" id="1.10.510.10">
    <property type="entry name" value="Transferase(Phosphotransferase) domain 1"/>
    <property type="match status" value="2"/>
</dbReference>
<feature type="compositionally biased region" description="Basic and acidic residues" evidence="7">
    <location>
        <begin position="1794"/>
        <end position="1812"/>
    </location>
</feature>
<feature type="region of interest" description="Disordered" evidence="7">
    <location>
        <begin position="1"/>
        <end position="37"/>
    </location>
</feature>
<reference evidence="9" key="1">
    <citation type="submission" date="2012-08" db="EMBL/GenBank/DDBJ databases">
        <title>Comparative genomics of metastatic and non-metastatic Leishmania guyanensis provides insights into polygenic factors involved in Leishmania RNA virus infection.</title>
        <authorList>
            <person name="Smith D."/>
            <person name="Hertz-Fowler C."/>
            <person name="Martin R."/>
            <person name="Dickens N."/>
            <person name="Fasel N."/>
            <person name="Falquet L."/>
            <person name="Beverley S."/>
            <person name="Zangger H."/>
            <person name="Calderon-Copete S."/>
            <person name="Mottram J."/>
            <person name="Xenarios I."/>
        </authorList>
    </citation>
    <scope>NUCLEOTIDE SEQUENCE</scope>
    <source>
        <strain evidence="9">MHOM/BR/75/M4147/SSU:IR2SAT-LUC</strain>
    </source>
</reference>
<feature type="region of interest" description="Disordered" evidence="7">
    <location>
        <begin position="1520"/>
        <end position="1559"/>
    </location>
</feature>
<feature type="compositionally biased region" description="Polar residues" evidence="7">
    <location>
        <begin position="1282"/>
        <end position="1298"/>
    </location>
</feature>
<feature type="region of interest" description="Disordered" evidence="7">
    <location>
        <begin position="1794"/>
        <end position="1860"/>
    </location>
</feature>
<feature type="region of interest" description="Disordered" evidence="7">
    <location>
        <begin position="1709"/>
        <end position="1729"/>
    </location>
</feature>
<feature type="region of interest" description="Disordered" evidence="7">
    <location>
        <begin position="1272"/>
        <end position="1319"/>
    </location>
</feature>
<dbReference type="PANTHER" id="PTHR24058">
    <property type="entry name" value="DUAL SPECIFICITY PROTEIN KINASE"/>
    <property type="match status" value="1"/>
</dbReference>
<feature type="compositionally biased region" description="Polar residues" evidence="7">
    <location>
        <begin position="78"/>
        <end position="99"/>
    </location>
</feature>
<keyword evidence="4 9" id="KW-0418">Kinase</keyword>
<feature type="region of interest" description="Disordered" evidence="7">
    <location>
        <begin position="298"/>
        <end position="332"/>
    </location>
</feature>
<dbReference type="Pfam" id="PF00069">
    <property type="entry name" value="Pkinase"/>
    <property type="match status" value="1"/>
</dbReference>
<dbReference type="InterPro" id="IPR011009">
    <property type="entry name" value="Kinase-like_dom_sf"/>
</dbReference>
<evidence type="ECO:0000256" key="2">
    <source>
        <dbReference type="ARBA" id="ARBA00022679"/>
    </source>
</evidence>
<dbReference type="SMART" id="SM00220">
    <property type="entry name" value="S_TKc"/>
    <property type="match status" value="1"/>
</dbReference>
<feature type="region of interest" description="Disordered" evidence="7">
    <location>
        <begin position="504"/>
        <end position="536"/>
    </location>
</feature>